<dbReference type="Gene3D" id="3.80.10.10">
    <property type="entry name" value="Ribonuclease Inhibitor"/>
    <property type="match status" value="3"/>
</dbReference>
<reference evidence="7" key="1">
    <citation type="submission" date="2010-08" db="EMBL/GenBank/DDBJ databases">
        <authorList>
            <consortium name="Caenorhabditis japonica Sequencing Consortium"/>
            <person name="Wilson R.K."/>
        </authorList>
    </citation>
    <scope>NUCLEOTIDE SEQUENCE [LARGE SCALE GENOMIC DNA]</scope>
    <source>
        <strain evidence="7">DF5081</strain>
    </source>
</reference>
<evidence type="ECO:0000256" key="4">
    <source>
        <dbReference type="SAM" id="Phobius"/>
    </source>
</evidence>
<dbReference type="GO" id="GO:0005615">
    <property type="term" value="C:extracellular space"/>
    <property type="evidence" value="ECO:0007669"/>
    <property type="project" value="TreeGrafter"/>
</dbReference>
<sequence length="727" mass="81049">MLHLATFLWLINVFIGCAIACPDIVSRICACQEVHNGIILDCSGGSGYETMQLLRTHQSLLGLIQSLTLKNSGFTKLLPEMFSGLYIKTLDLSENKINDVSDKAFHGINPVIEELLLHHNLLKKIPSSALSALPNILRLDISNNSITEIQENDVIPTLNKIYDINLGSNSIVSIHTNFFQKVKNSLQVINLGHNKLKAVPSSAIRGLKQLQSLHLHQNQIMQLDALSFLNLPVLKMLNIAGNNITELNRQSFLNVPNLRYLYLSRNKIKNLHDYQFQSFEQLEMLDLTGNEIVKIPNNCLSGLKQLRQLYLGQNLITTISSKAFTNSSIVILVLSENNLTELPAETISGMPNLQQVSFRNNQIKKIDRNAFYNVPSLVMLDLAENNISEIPASTFLSQLNLIFVDLSNNKLKKTPYSAFNRRVGTILLKENPLVCTENIHMLQDGNGVYFKGSPNLICNGSSIVPSTTTEQPQLIQIPKLQIAKNTQAQSNIAEHFITNMPPTEQPLFSVKPINENLFHNIVTASPETEESVPKTAITQNKNVSSTTQTAFDNPGVLSPFPIPFLKKGPILSKSSSVRSFTDVMENKNTHTLPPSIVIEPRTTPQAPLHSIEAEKIELIVPAALPSNTTSPVNSSKKHMFPTALMLICVIVAVLVLVVVVIVLCLNKHRQLRIENEHSKKHLNGAGFTNNCNPPSYHGYHKKNLEFFDEPPAWIYNPGSNYCNYYQQ</sequence>
<dbReference type="Proteomes" id="UP000005237">
    <property type="component" value="Unassembled WGS sequence"/>
</dbReference>
<protein>
    <submittedName>
        <fullName evidence="6">Uncharacterized protein</fullName>
    </submittedName>
</protein>
<dbReference type="OMA" id="ANNRICA"/>
<evidence type="ECO:0000256" key="5">
    <source>
        <dbReference type="SAM" id="SignalP"/>
    </source>
</evidence>
<dbReference type="GO" id="GO:0009792">
    <property type="term" value="P:embryo development ending in birth or egg hatching"/>
    <property type="evidence" value="ECO:0007669"/>
    <property type="project" value="EnsemblMetazoa"/>
</dbReference>
<feature type="transmembrane region" description="Helical" evidence="4">
    <location>
        <begin position="643"/>
        <end position="665"/>
    </location>
</feature>
<keyword evidence="4" id="KW-1133">Transmembrane helix</keyword>
<proteinExistence type="predicted"/>
<dbReference type="AlphaFoldDB" id="A0A8R1I0L9"/>
<dbReference type="GO" id="GO:0045177">
    <property type="term" value="C:apical part of cell"/>
    <property type="evidence" value="ECO:0007669"/>
    <property type="project" value="EnsemblMetazoa"/>
</dbReference>
<dbReference type="InterPro" id="IPR003591">
    <property type="entry name" value="Leu-rich_rpt_typical-subtyp"/>
</dbReference>
<dbReference type="PROSITE" id="PS51450">
    <property type="entry name" value="LRR"/>
    <property type="match status" value="5"/>
</dbReference>
<dbReference type="GO" id="GO:1905710">
    <property type="term" value="P:positive regulation of membrane permeability"/>
    <property type="evidence" value="ECO:0007669"/>
    <property type="project" value="EnsemblMetazoa"/>
</dbReference>
<keyword evidence="4" id="KW-0812">Transmembrane</keyword>
<dbReference type="SMART" id="SM00365">
    <property type="entry name" value="LRR_SD22"/>
    <property type="match status" value="5"/>
</dbReference>
<dbReference type="SUPFAM" id="SSF52058">
    <property type="entry name" value="L domain-like"/>
    <property type="match status" value="2"/>
</dbReference>
<dbReference type="PANTHER" id="PTHR24373">
    <property type="entry name" value="SLIT RELATED LEUCINE-RICH REPEAT NEURONAL PROTEIN"/>
    <property type="match status" value="1"/>
</dbReference>
<dbReference type="GO" id="GO:0035150">
    <property type="term" value="P:regulation of tube size"/>
    <property type="evidence" value="ECO:0007669"/>
    <property type="project" value="EnsemblMetazoa"/>
</dbReference>
<dbReference type="InterPro" id="IPR001611">
    <property type="entry name" value="Leu-rich_rpt"/>
</dbReference>
<keyword evidence="3" id="KW-0677">Repeat</keyword>
<feature type="signal peptide" evidence="5">
    <location>
        <begin position="1"/>
        <end position="20"/>
    </location>
</feature>
<evidence type="ECO:0000256" key="2">
    <source>
        <dbReference type="ARBA" id="ARBA00022729"/>
    </source>
</evidence>
<name>A0A8R1I0L9_CAEJA</name>
<dbReference type="SMART" id="SM00369">
    <property type="entry name" value="LRR_TYP"/>
    <property type="match status" value="14"/>
</dbReference>
<feature type="chain" id="PRO_5035836170" evidence="5">
    <location>
        <begin position="21"/>
        <end position="727"/>
    </location>
</feature>
<evidence type="ECO:0000256" key="1">
    <source>
        <dbReference type="ARBA" id="ARBA00022614"/>
    </source>
</evidence>
<dbReference type="EnsemblMetazoa" id="CJA14974b.1">
    <property type="protein sequence ID" value="CJA14974b.1"/>
    <property type="gene ID" value="WBGene00134178"/>
</dbReference>
<evidence type="ECO:0000313" key="6">
    <source>
        <dbReference type="EnsemblMetazoa" id="CJA14974b.1"/>
    </source>
</evidence>
<dbReference type="InterPro" id="IPR050328">
    <property type="entry name" value="Dev_Immune_Receptor"/>
</dbReference>
<keyword evidence="4" id="KW-0472">Membrane</keyword>
<accession>A0A8R1I0L9</accession>
<keyword evidence="7" id="KW-1185">Reference proteome</keyword>
<dbReference type="InterPro" id="IPR032675">
    <property type="entry name" value="LRR_dom_sf"/>
</dbReference>
<dbReference type="GO" id="GO:0002064">
    <property type="term" value="P:epithelial cell development"/>
    <property type="evidence" value="ECO:0007669"/>
    <property type="project" value="EnsemblMetazoa"/>
</dbReference>
<evidence type="ECO:0000313" key="7">
    <source>
        <dbReference type="Proteomes" id="UP000005237"/>
    </source>
</evidence>
<dbReference type="Pfam" id="PF13855">
    <property type="entry name" value="LRR_8"/>
    <property type="match status" value="3"/>
</dbReference>
<reference evidence="6" key="2">
    <citation type="submission" date="2022-06" db="UniProtKB">
        <authorList>
            <consortium name="EnsemblMetazoa"/>
        </authorList>
    </citation>
    <scope>IDENTIFICATION</scope>
    <source>
        <strain evidence="6">DF5081</strain>
    </source>
</reference>
<evidence type="ECO:0000256" key="3">
    <source>
        <dbReference type="ARBA" id="ARBA00022737"/>
    </source>
</evidence>
<keyword evidence="2 5" id="KW-0732">Signal</keyword>
<keyword evidence="1" id="KW-0433">Leucine-rich repeat</keyword>
<organism evidence="6 7">
    <name type="scientific">Caenorhabditis japonica</name>
    <dbReference type="NCBI Taxonomy" id="281687"/>
    <lineage>
        <taxon>Eukaryota</taxon>
        <taxon>Metazoa</taxon>
        <taxon>Ecdysozoa</taxon>
        <taxon>Nematoda</taxon>
        <taxon>Chromadorea</taxon>
        <taxon>Rhabditida</taxon>
        <taxon>Rhabditina</taxon>
        <taxon>Rhabditomorpha</taxon>
        <taxon>Rhabditoidea</taxon>
        <taxon>Rhabditidae</taxon>
        <taxon>Peloderinae</taxon>
        <taxon>Caenorhabditis</taxon>
    </lineage>
</organism>
<dbReference type="PANTHER" id="PTHR24373:SF398">
    <property type="entry name" value="LEUCINE-RICH REPEAT-CONTAINING G-PROTEIN COUPLED RECEPTOR 6"/>
    <property type="match status" value="1"/>
</dbReference>
<dbReference type="GO" id="GO:0031012">
    <property type="term" value="C:extracellular matrix"/>
    <property type="evidence" value="ECO:0007669"/>
    <property type="project" value="TreeGrafter"/>
</dbReference>
<dbReference type="GO" id="GO:0002119">
    <property type="term" value="P:nematode larval development"/>
    <property type="evidence" value="ECO:0007669"/>
    <property type="project" value="EnsemblMetazoa"/>
</dbReference>